<protein>
    <submittedName>
        <fullName evidence="1">Uncharacterized protein</fullName>
    </submittedName>
</protein>
<sequence>MFMEGLGGSAEIRPANPVFEIHVAAGRGPRCCNILKALRQSPVAQPPLPNLQRLDYRCYVSKDYHLLDIFFVPSLIDLTIEVHPASFPDVSFISPLAIFPSFRLNLPRTHHGHCVKCRYEPSSSSDAPLRSIQPSSDHFRRMAPIPSLTELDISIPSGLPYNLPQFPHPTLPRLPPFSQIKSFGMNSVRLTTISAFIKAIQSSSSHLRLRQARRRHLKI</sequence>
<comment type="caution">
    <text evidence="1">The sequence shown here is derived from an EMBL/GenBank/DDBJ whole genome shotgun (WGS) entry which is preliminary data.</text>
</comment>
<dbReference type="OrthoDB" id="2687539at2759"/>
<organism evidence="1 2">
    <name type="scientific">Suillus plorans</name>
    <dbReference type="NCBI Taxonomy" id="116603"/>
    <lineage>
        <taxon>Eukaryota</taxon>
        <taxon>Fungi</taxon>
        <taxon>Dikarya</taxon>
        <taxon>Basidiomycota</taxon>
        <taxon>Agaricomycotina</taxon>
        <taxon>Agaricomycetes</taxon>
        <taxon>Agaricomycetidae</taxon>
        <taxon>Boletales</taxon>
        <taxon>Suillineae</taxon>
        <taxon>Suillaceae</taxon>
        <taxon>Suillus</taxon>
    </lineage>
</organism>
<proteinExistence type="predicted"/>
<gene>
    <name evidence="1" type="ORF">HD556DRAFT_1528290</name>
</gene>
<evidence type="ECO:0000313" key="2">
    <source>
        <dbReference type="Proteomes" id="UP000719766"/>
    </source>
</evidence>
<dbReference type="GeneID" id="64603142"/>
<dbReference type="AlphaFoldDB" id="A0A9P7AL67"/>
<accession>A0A9P7AL67</accession>
<dbReference type="RefSeq" id="XP_041158425.1">
    <property type="nucleotide sequence ID" value="XM_041309378.1"/>
</dbReference>
<reference evidence="1" key="1">
    <citation type="journal article" date="2020" name="New Phytol.">
        <title>Comparative genomics reveals dynamic genome evolution in host specialist ectomycorrhizal fungi.</title>
        <authorList>
            <person name="Lofgren L.A."/>
            <person name="Nguyen N.H."/>
            <person name="Vilgalys R."/>
            <person name="Ruytinx J."/>
            <person name="Liao H.L."/>
            <person name="Branco S."/>
            <person name="Kuo A."/>
            <person name="LaButti K."/>
            <person name="Lipzen A."/>
            <person name="Andreopoulos W."/>
            <person name="Pangilinan J."/>
            <person name="Riley R."/>
            <person name="Hundley H."/>
            <person name="Na H."/>
            <person name="Barry K."/>
            <person name="Grigoriev I.V."/>
            <person name="Stajich J.E."/>
            <person name="Kennedy P.G."/>
        </authorList>
    </citation>
    <scope>NUCLEOTIDE SEQUENCE</scope>
    <source>
        <strain evidence="1">S12</strain>
    </source>
</reference>
<keyword evidence="2" id="KW-1185">Reference proteome</keyword>
<dbReference type="EMBL" id="JABBWE010000041">
    <property type="protein sequence ID" value="KAG1791660.1"/>
    <property type="molecule type" value="Genomic_DNA"/>
</dbReference>
<evidence type="ECO:0000313" key="1">
    <source>
        <dbReference type="EMBL" id="KAG1791660.1"/>
    </source>
</evidence>
<name>A0A9P7AL67_9AGAM</name>
<dbReference type="Proteomes" id="UP000719766">
    <property type="component" value="Unassembled WGS sequence"/>
</dbReference>